<name>A0A919YNJ7_9BACL</name>
<proteinExistence type="predicted"/>
<reference evidence="3" key="1">
    <citation type="submission" date="2021-03" db="EMBL/GenBank/DDBJ databases">
        <title>Antimicrobial resistance genes in bacteria isolated from Japanese honey, and their potential for conferring macrolide and lincosamide resistance in the American foulbrood pathogen Paenibacillus larvae.</title>
        <authorList>
            <person name="Okamoto M."/>
            <person name="Kumagai M."/>
            <person name="Kanamori H."/>
            <person name="Takamatsu D."/>
        </authorList>
    </citation>
    <scope>NUCLEOTIDE SEQUENCE</scope>
    <source>
        <strain evidence="3">J40TS1</strain>
    </source>
</reference>
<evidence type="ECO:0000259" key="2">
    <source>
        <dbReference type="Pfam" id="PF10145"/>
    </source>
</evidence>
<keyword evidence="1" id="KW-1188">Viral release from host cell</keyword>
<gene>
    <name evidence="3" type="ORF">J40TS1_34040</name>
</gene>
<dbReference type="PANTHER" id="PTHR37813">
    <property type="entry name" value="FELS-2 PROPHAGE PROTEIN"/>
    <property type="match status" value="1"/>
</dbReference>
<dbReference type="EMBL" id="BOSE01000006">
    <property type="protein sequence ID" value="GIP17762.1"/>
    <property type="molecule type" value="Genomic_DNA"/>
</dbReference>
<organism evidence="3 4">
    <name type="scientific">Paenibacillus montaniterrae</name>
    <dbReference type="NCBI Taxonomy" id="429341"/>
    <lineage>
        <taxon>Bacteria</taxon>
        <taxon>Bacillati</taxon>
        <taxon>Bacillota</taxon>
        <taxon>Bacilli</taxon>
        <taxon>Bacillales</taxon>
        <taxon>Paenibacillaceae</taxon>
        <taxon>Paenibacillus</taxon>
    </lineage>
</organism>
<protein>
    <recommendedName>
        <fullName evidence="2">Phage tail tape measure protein domain-containing protein</fullName>
    </recommendedName>
</protein>
<dbReference type="InterPro" id="IPR010090">
    <property type="entry name" value="Phage_tape_meas"/>
</dbReference>
<evidence type="ECO:0000313" key="4">
    <source>
        <dbReference type="Proteomes" id="UP000683139"/>
    </source>
</evidence>
<accession>A0A919YNJ7</accession>
<dbReference type="Proteomes" id="UP000683139">
    <property type="component" value="Unassembled WGS sequence"/>
</dbReference>
<dbReference type="Gene3D" id="1.20.120.20">
    <property type="entry name" value="Apolipoprotein"/>
    <property type="match status" value="1"/>
</dbReference>
<keyword evidence="4" id="KW-1185">Reference proteome</keyword>
<dbReference type="RefSeq" id="WP_213517413.1">
    <property type="nucleotide sequence ID" value="NZ_BOSE01000006.1"/>
</dbReference>
<sequence length="1012" mass="109670">MARSKSINTILNLKDNFSSKFKKTANLTKDQSKQMKKLDHHMSNFKKSASNSFTSVAKKAGVAAAAFIGVQQAASKISEGIQFVKDYQSSLTNLQAATGATAAETAEMKEQITDLYKQNMGESWNDLATAMTTAKQVTGQVGEELKQTTAMAVTYRDVFGEDVTQSVKAADTMMKNFGITSEQSFNLLSQGAQKGLNKSDELLDTANEYSVYYKTLGYSANEMFDQFAAGLETGAFNLDKVGDAVKEFGIRIKDDSKLTNEALAQLFAPDDIVEWTDALTKGGVKSAEYMELTKKVGAETATQMVKNLQKGGKSANDTFTTLQSIMGDGQNILDDLASGAIQGKDAMQMVIDKLSNIKDPIEKSTIGVALFGTQFEDMEADVIAALGTARNQFDMTKDTMGEINKIKYNDATQAFQGIGRLVETNVLIPIADRVLPKLSEFGEWFKNQGPAIESAIDKAFTQGAKVLDGFGKAISWAKDNAGWLVPVVVGLTSAIAAQKVIGTISKLYKAWTAATKVMTVAQIALNIATKASPFGWVATIIGLVVAAGVALWQNWDVVKEKAAALWDGIKNAWGGIKDWVSNIFGGIRDKVSGAFNDMKESVMEKVKGVEDWLNSFPLGQSIVKGFKESVENAKEIFGGITQFFKSVFKGDWKGAWEGLTQISDATIGKLKDKVKAPIDAIAGFFKSIPEKAGEAFDNLKESVMNKVQAIEDWLNSFPLGQSIVKGFKESVENAKNIFGGITKFIKSVFKGDWKGAWSGITQIFDATLGKLKDKAKAPIDAVIGFFKSIPTKAGEAIDKLKSSITEKITNIKNWLSSFPFGQGLLSSVEDMYKSMKDIFGNIVNFVKSVFKGDWKGAWDSIVQAFSSTFSMIKTYAKAPLNGVIDLVNIVIDKINGFSIPIPEFAQEFIGSDKFGFNIPRIPNFGLGTPYFTGGLARINERNGGEILNLPNGTQVIPSDKSQQLIDNSKGETNINIIIQGNVIGDEEYVNRIMTAAAAKLKLALGNAAIGNV</sequence>
<dbReference type="AlphaFoldDB" id="A0A919YNJ7"/>
<dbReference type="Pfam" id="PF10145">
    <property type="entry name" value="PhageMin_Tail"/>
    <property type="match status" value="1"/>
</dbReference>
<evidence type="ECO:0000256" key="1">
    <source>
        <dbReference type="ARBA" id="ARBA00022612"/>
    </source>
</evidence>
<comment type="caution">
    <text evidence="3">The sequence shown here is derived from an EMBL/GenBank/DDBJ whole genome shotgun (WGS) entry which is preliminary data.</text>
</comment>
<evidence type="ECO:0000313" key="3">
    <source>
        <dbReference type="EMBL" id="GIP17762.1"/>
    </source>
</evidence>
<feature type="domain" description="Phage tail tape measure protein" evidence="2">
    <location>
        <begin position="118"/>
        <end position="372"/>
    </location>
</feature>
<dbReference type="PANTHER" id="PTHR37813:SF1">
    <property type="entry name" value="FELS-2 PROPHAGE PROTEIN"/>
    <property type="match status" value="1"/>
</dbReference>